<dbReference type="GO" id="GO:0045116">
    <property type="term" value="P:protein neddylation"/>
    <property type="evidence" value="ECO:0007669"/>
    <property type="project" value="TreeGrafter"/>
</dbReference>
<feature type="domain" description="DCUN1" evidence="3">
    <location>
        <begin position="57"/>
        <end position="270"/>
    </location>
</feature>
<evidence type="ECO:0000313" key="4">
    <source>
        <dbReference type="EMBL" id="KAF2087891.1"/>
    </source>
</evidence>
<evidence type="ECO:0000256" key="2">
    <source>
        <dbReference type="RuleBase" id="RU410713"/>
    </source>
</evidence>
<dbReference type="AlphaFoldDB" id="A0A9P4HYG6"/>
<dbReference type="InterPro" id="IPR042460">
    <property type="entry name" value="DCN1-like_PONY"/>
</dbReference>
<dbReference type="GO" id="GO:0032182">
    <property type="term" value="F:ubiquitin-like protein binding"/>
    <property type="evidence" value="ECO:0007669"/>
    <property type="project" value="TreeGrafter"/>
</dbReference>
<dbReference type="Proteomes" id="UP000799776">
    <property type="component" value="Unassembled WGS sequence"/>
</dbReference>
<comment type="function">
    <text evidence="2">Neddylation of cullins play an essential role in the regulation of SCF-type complexes activity.</text>
</comment>
<organism evidence="4 5">
    <name type="scientific">Saccharata proteae CBS 121410</name>
    <dbReference type="NCBI Taxonomy" id="1314787"/>
    <lineage>
        <taxon>Eukaryota</taxon>
        <taxon>Fungi</taxon>
        <taxon>Dikarya</taxon>
        <taxon>Ascomycota</taxon>
        <taxon>Pezizomycotina</taxon>
        <taxon>Dothideomycetes</taxon>
        <taxon>Dothideomycetes incertae sedis</taxon>
        <taxon>Botryosphaeriales</taxon>
        <taxon>Saccharataceae</taxon>
        <taxon>Saccharata</taxon>
    </lineage>
</organism>
<dbReference type="Gene3D" id="1.10.8.10">
    <property type="entry name" value="DNA helicase RuvA subunit, C-terminal domain"/>
    <property type="match status" value="1"/>
</dbReference>
<dbReference type="GO" id="GO:0031624">
    <property type="term" value="F:ubiquitin conjugating enzyme binding"/>
    <property type="evidence" value="ECO:0007669"/>
    <property type="project" value="TreeGrafter"/>
</dbReference>
<dbReference type="InterPro" id="IPR005176">
    <property type="entry name" value="PONY_dom"/>
</dbReference>
<sequence>MPPSYTTAQKAAIQNFMSFTQSDRATAARILKANNWNTEHAVNGYFTSSNASAANRPLENTLNKLFDKYREAGAQDADTIGIDGTMSYLSDLGVGLDEISMLVVMEVVQSPTMGEITRKGFVSGWSAQNTDTLDKQRTHISQICAMLPQPTPASRTALKQVHKHTFTIARPTGQKAIPLDQAIEYWRLIFSASGLNWHTPASPPSIPESRPWFDWWVEFLESNWKKTVNKDMWDQLFGFAEMTLKEGGLGFWSEDGAWPAVVDEFVEWCGTEKGVKGKVEEDEDMEY</sequence>
<evidence type="ECO:0000259" key="3">
    <source>
        <dbReference type="PROSITE" id="PS51229"/>
    </source>
</evidence>
<name>A0A9P4HYG6_9PEZI</name>
<dbReference type="InterPro" id="IPR014764">
    <property type="entry name" value="DCN-prot"/>
</dbReference>
<proteinExistence type="predicted"/>
<dbReference type="InterPro" id="IPR009060">
    <property type="entry name" value="UBA-like_sf"/>
</dbReference>
<dbReference type="GO" id="GO:0097602">
    <property type="term" value="F:cullin family protein binding"/>
    <property type="evidence" value="ECO:0007669"/>
    <property type="project" value="TreeGrafter"/>
</dbReference>
<keyword evidence="5" id="KW-1185">Reference proteome</keyword>
<reference evidence="4" key="1">
    <citation type="journal article" date="2020" name="Stud. Mycol.">
        <title>101 Dothideomycetes genomes: a test case for predicting lifestyles and emergence of pathogens.</title>
        <authorList>
            <person name="Haridas S."/>
            <person name="Albert R."/>
            <person name="Binder M."/>
            <person name="Bloem J."/>
            <person name="Labutti K."/>
            <person name="Salamov A."/>
            <person name="Andreopoulos B."/>
            <person name="Baker S."/>
            <person name="Barry K."/>
            <person name="Bills G."/>
            <person name="Bluhm B."/>
            <person name="Cannon C."/>
            <person name="Castanera R."/>
            <person name="Culley D."/>
            <person name="Daum C."/>
            <person name="Ezra D."/>
            <person name="Gonzalez J."/>
            <person name="Henrissat B."/>
            <person name="Kuo A."/>
            <person name="Liang C."/>
            <person name="Lipzen A."/>
            <person name="Lutzoni F."/>
            <person name="Magnuson J."/>
            <person name="Mondo S."/>
            <person name="Nolan M."/>
            <person name="Ohm R."/>
            <person name="Pangilinan J."/>
            <person name="Park H.-J."/>
            <person name="Ramirez L."/>
            <person name="Alfaro M."/>
            <person name="Sun H."/>
            <person name="Tritt A."/>
            <person name="Yoshinaga Y."/>
            <person name="Zwiers L.-H."/>
            <person name="Turgeon B."/>
            <person name="Goodwin S."/>
            <person name="Spatafora J."/>
            <person name="Crous P."/>
            <person name="Grigoriev I."/>
        </authorList>
    </citation>
    <scope>NUCLEOTIDE SEQUENCE</scope>
    <source>
        <strain evidence="4">CBS 121410</strain>
    </source>
</reference>
<dbReference type="Pfam" id="PF03556">
    <property type="entry name" value="Cullin_binding"/>
    <property type="match status" value="1"/>
</dbReference>
<accession>A0A9P4HYG6</accession>
<gene>
    <name evidence="4" type="ORF">K490DRAFT_40924</name>
</gene>
<dbReference type="PROSITE" id="PS51229">
    <property type="entry name" value="DCUN1"/>
    <property type="match status" value="1"/>
</dbReference>
<evidence type="ECO:0000313" key="5">
    <source>
        <dbReference type="Proteomes" id="UP000799776"/>
    </source>
</evidence>
<dbReference type="Pfam" id="PF14555">
    <property type="entry name" value="UBA_4"/>
    <property type="match status" value="1"/>
</dbReference>
<keyword evidence="1" id="KW-0833">Ubl conjugation pathway</keyword>
<dbReference type="EMBL" id="ML978718">
    <property type="protein sequence ID" value="KAF2087891.1"/>
    <property type="molecule type" value="Genomic_DNA"/>
</dbReference>
<dbReference type="PANTHER" id="PTHR12281:SF31">
    <property type="entry name" value="DCN1-LIKE PROTEIN 3"/>
    <property type="match status" value="1"/>
</dbReference>
<dbReference type="OrthoDB" id="27198at2759"/>
<dbReference type="PANTHER" id="PTHR12281">
    <property type="entry name" value="RP42 RELATED"/>
    <property type="match status" value="1"/>
</dbReference>
<protein>
    <recommendedName>
        <fullName evidence="2">Defective in cullin neddylation protein</fullName>
    </recommendedName>
</protein>
<dbReference type="Gene3D" id="1.10.238.200">
    <property type="entry name" value="Cullin, PONY binding domain"/>
    <property type="match status" value="1"/>
</dbReference>
<comment type="caution">
    <text evidence="4">The sequence shown here is derived from an EMBL/GenBank/DDBJ whole genome shotgun (WGS) entry which is preliminary data.</text>
</comment>
<dbReference type="SUPFAM" id="SSF46934">
    <property type="entry name" value="UBA-like"/>
    <property type="match status" value="1"/>
</dbReference>
<evidence type="ECO:0000256" key="1">
    <source>
        <dbReference type="ARBA" id="ARBA00022786"/>
    </source>
</evidence>
<dbReference type="GO" id="GO:0000151">
    <property type="term" value="C:ubiquitin ligase complex"/>
    <property type="evidence" value="ECO:0007669"/>
    <property type="project" value="TreeGrafter"/>
</dbReference>
<dbReference type="Gene3D" id="1.10.238.10">
    <property type="entry name" value="EF-hand"/>
    <property type="match status" value="1"/>
</dbReference>